<organism evidence="2 3">
    <name type="scientific">Tenacibaculum larymnensis</name>
    <dbReference type="NCBI Taxonomy" id="2878201"/>
    <lineage>
        <taxon>Bacteria</taxon>
        <taxon>Pseudomonadati</taxon>
        <taxon>Bacteroidota</taxon>
        <taxon>Flavobacteriia</taxon>
        <taxon>Flavobacteriales</taxon>
        <taxon>Flavobacteriaceae</taxon>
        <taxon>Tenacibaculum</taxon>
    </lineage>
</organism>
<dbReference type="PANTHER" id="PTHR22674">
    <property type="entry name" value="NTPASE, KAP FAMILY P-LOOP DOMAIN-CONTAINING 1"/>
    <property type="match status" value="1"/>
</dbReference>
<dbReference type="InterPro" id="IPR052754">
    <property type="entry name" value="NTPase_KAP_P-loop"/>
</dbReference>
<dbReference type="PANTHER" id="PTHR22674:SF6">
    <property type="entry name" value="NTPASE KAP FAMILY P-LOOP DOMAIN-CONTAINING PROTEIN 1"/>
    <property type="match status" value="1"/>
</dbReference>
<dbReference type="EMBL" id="JAIWJY010000002">
    <property type="protein sequence ID" value="MDE1206014.1"/>
    <property type="molecule type" value="Genomic_DNA"/>
</dbReference>
<evidence type="ECO:0000313" key="2">
    <source>
        <dbReference type="EMBL" id="MDE1206014.1"/>
    </source>
</evidence>
<reference evidence="2" key="1">
    <citation type="submission" date="2021-09" db="EMBL/GenBank/DDBJ databases">
        <authorList>
            <person name="Smyrli M."/>
        </authorList>
    </citation>
    <scope>NUCLEOTIDE SEQUENCE</scope>
    <source>
        <strain evidence="2">LAR25</strain>
    </source>
</reference>
<dbReference type="AlphaFoldDB" id="A0A9X4EL58"/>
<name>A0A9X4EL58_9FLAO</name>
<dbReference type="Pfam" id="PF07693">
    <property type="entry name" value="KAP_NTPase"/>
    <property type="match status" value="1"/>
</dbReference>
<evidence type="ECO:0000313" key="3">
    <source>
        <dbReference type="Proteomes" id="UP001149303"/>
    </source>
</evidence>
<dbReference type="RefSeq" id="WP_274639335.1">
    <property type="nucleotide sequence ID" value="NZ_JAIWJY010000002.1"/>
</dbReference>
<dbReference type="Proteomes" id="UP001149303">
    <property type="component" value="Unassembled WGS sequence"/>
</dbReference>
<feature type="domain" description="KAP NTPase" evidence="1">
    <location>
        <begin position="15"/>
        <end position="386"/>
    </location>
</feature>
<dbReference type="InterPro" id="IPR011646">
    <property type="entry name" value="KAP_P-loop"/>
</dbReference>
<evidence type="ECO:0000259" key="1">
    <source>
        <dbReference type="Pfam" id="PF07693"/>
    </source>
</evidence>
<keyword evidence="3" id="KW-1185">Reference proteome</keyword>
<proteinExistence type="predicted"/>
<protein>
    <submittedName>
        <fullName evidence="2">KAP family NTPase</fullName>
    </submittedName>
</protein>
<accession>A0A9X4EL58</accession>
<comment type="caution">
    <text evidence="2">The sequence shown here is derived from an EMBL/GenBank/DDBJ whole genome shotgun (WGS) entry which is preliminary data.</text>
</comment>
<dbReference type="SUPFAM" id="SSF52540">
    <property type="entry name" value="P-loop containing nucleoside triphosphate hydrolases"/>
    <property type="match status" value="1"/>
</dbReference>
<dbReference type="InterPro" id="IPR027417">
    <property type="entry name" value="P-loop_NTPase"/>
</dbReference>
<dbReference type="Gene3D" id="3.40.50.300">
    <property type="entry name" value="P-loop containing nucleotide triphosphate hydrolases"/>
    <property type="match status" value="1"/>
</dbReference>
<gene>
    <name evidence="2" type="ORF">LCI24_04320</name>
</gene>
<sequence length="633" mass="72725">MWSDNETSEDLLGFKVHADLLIDVIKDDTVLPITIGVFGDWGSGKSSVLKIIQEEFEKGGSKEEDTLCIYFNGWTFEGYDDAKAALLNSIINEIENNKKLSSEVKETVKNKAKKLWESIDWMRGAGMVLKNIALPAVSAYFTGGVSLAPFAMQKMKEWSIDTPERFIEKLGSEEGKELLNSLKKENVTNDKRINPVAEFRKDFSDLLDATNYKRLVVIIDDLDRCKPDRIIENLEAIKLFVNVPKTAFVIGADPRIVRHAIEYKYGNTNSIQGDNSRIIDDYLEKLIQLPYSLPKLSEPEVDTYISMLICKREIEVDKFKEVYSDFHEFRVKDKYSSYGLLNMQNILSIQEFEKVKSNIISIPSLVPLITQSLYGNPRQIKRFLNTYILRKRLSDVAKLDGFDSSVLAKLMLLEYSEIRLFRQLFEWQLNQKGVPKEIQKLEEICKEDEKTDKSHEIENLGLSEWNKPKIIKWLQIEPKLSEIDLRDYFWISRDKIATSISASSLIPPIVKSLFKELSSEMPARTRKSLIESKFSSLNPLEKDSFLSLLSRHLKKDPKLKISYEIFNQLINSNVDNSVDYYIDSLKVISTKDIPASIGVSLSQFKGHEVLGVFLNNFFKDNTRVSKSYKLDNN</sequence>